<accession>A0A6S6S6W2</accession>
<organism evidence="1">
    <name type="scientific">uncultured Sulfurovum sp</name>
    <dbReference type="NCBI Taxonomy" id="269237"/>
    <lineage>
        <taxon>Bacteria</taxon>
        <taxon>Pseudomonadati</taxon>
        <taxon>Campylobacterota</taxon>
        <taxon>Epsilonproteobacteria</taxon>
        <taxon>Campylobacterales</taxon>
        <taxon>Sulfurovaceae</taxon>
        <taxon>Sulfurovum</taxon>
        <taxon>environmental samples</taxon>
    </lineage>
</organism>
<name>A0A6S6S6W2_9BACT</name>
<dbReference type="AlphaFoldDB" id="A0A6S6S6W2"/>
<reference evidence="1" key="1">
    <citation type="submission" date="2020-01" db="EMBL/GenBank/DDBJ databases">
        <authorList>
            <person name="Meier V. D."/>
            <person name="Meier V D."/>
        </authorList>
    </citation>
    <scope>NUCLEOTIDE SEQUENCE</scope>
    <source>
        <strain evidence="1">HLG_WM_MAG_06</strain>
    </source>
</reference>
<sequence length="41" mass="4768">MEWLFISWDKRLRGRGMGGKAYHSSLHLFQKDTQGTTNSVK</sequence>
<protein>
    <submittedName>
        <fullName evidence="1">Uncharacterized protein</fullName>
    </submittedName>
</protein>
<dbReference type="EMBL" id="CACVAP010000011">
    <property type="protein sequence ID" value="CAA6798837.1"/>
    <property type="molecule type" value="Genomic_DNA"/>
</dbReference>
<evidence type="ECO:0000313" key="1">
    <source>
        <dbReference type="EMBL" id="CAA6798837.1"/>
    </source>
</evidence>
<proteinExistence type="predicted"/>
<gene>
    <name evidence="1" type="ORF">HELGO_WM2323</name>
</gene>